<dbReference type="SUPFAM" id="SSF82185">
    <property type="entry name" value="Histone H3 K4-specific methyltransferase SET7/9 N-terminal domain"/>
    <property type="match status" value="2"/>
</dbReference>
<comment type="caution">
    <text evidence="2">The sequence shown here is derived from an EMBL/GenBank/DDBJ whole genome shotgun (WGS) entry which is preliminary data.</text>
</comment>
<dbReference type="FunFam" id="2.20.110.10:FF:000002">
    <property type="entry name" value="Phosphatidylinositol 4-phosphate 5-kinase 8"/>
    <property type="match status" value="1"/>
</dbReference>
<dbReference type="InterPro" id="IPR003409">
    <property type="entry name" value="MORN"/>
</dbReference>
<evidence type="ECO:0000313" key="3">
    <source>
        <dbReference type="Proteomes" id="UP001558652"/>
    </source>
</evidence>
<dbReference type="AlphaFoldDB" id="A0ABD0YTZ8"/>
<sequence length="309" mass="35593">MGCALYPNGDYYEGEYRNGLRNGSGKYVFKNGARYIGHYHKGMKQGVGTFIYPDGTIYEGEWKADLKHGYGAYYYANDDVYEGQWRNGFQEGMGCYTCREHPIKYMGTWEKGKMCGPGQIMTRAFRYHGIWKDNFPMGSGCFTFNSDCMQHGYYVMTKDPQYDKVNVGEDEQQEEGGEKDPYKGMVPIWHPREVTSHQVARLPPAPKPFEYPESEISVTPPSELEEPSAYKYDFFKDIAQYDNLYLDEKVLMQYDSWDMEVIKRETPTTKDTGGECEGKEGDDPYLNPDAVIGQSHYNNTIKLNLFCIL</sequence>
<proteinExistence type="predicted"/>
<protein>
    <submittedName>
        <fullName evidence="2">Uncharacterized protein</fullName>
    </submittedName>
</protein>
<accession>A0ABD0YTZ8</accession>
<evidence type="ECO:0000313" key="2">
    <source>
        <dbReference type="EMBL" id="KAL1139426.1"/>
    </source>
</evidence>
<dbReference type="EMBL" id="JBFDAA010000002">
    <property type="protein sequence ID" value="KAL1139426.1"/>
    <property type="molecule type" value="Genomic_DNA"/>
</dbReference>
<keyword evidence="1" id="KW-0677">Repeat</keyword>
<keyword evidence="3" id="KW-1185">Reference proteome</keyword>
<dbReference type="Gene3D" id="2.20.110.10">
    <property type="entry name" value="Histone H3 K4-specific methyltransferase SET7/9 N-terminal domain"/>
    <property type="match status" value="2"/>
</dbReference>
<organism evidence="2 3">
    <name type="scientific">Ranatra chinensis</name>
    <dbReference type="NCBI Taxonomy" id="642074"/>
    <lineage>
        <taxon>Eukaryota</taxon>
        <taxon>Metazoa</taxon>
        <taxon>Ecdysozoa</taxon>
        <taxon>Arthropoda</taxon>
        <taxon>Hexapoda</taxon>
        <taxon>Insecta</taxon>
        <taxon>Pterygota</taxon>
        <taxon>Neoptera</taxon>
        <taxon>Paraneoptera</taxon>
        <taxon>Hemiptera</taxon>
        <taxon>Heteroptera</taxon>
        <taxon>Panheteroptera</taxon>
        <taxon>Nepomorpha</taxon>
        <taxon>Nepidae</taxon>
        <taxon>Ranatrinae</taxon>
        <taxon>Ranatra</taxon>
    </lineage>
</organism>
<reference evidence="2 3" key="1">
    <citation type="submission" date="2024-07" db="EMBL/GenBank/DDBJ databases">
        <title>Chromosome-level genome assembly of the water stick insect Ranatra chinensis (Heteroptera: Nepidae).</title>
        <authorList>
            <person name="Liu X."/>
        </authorList>
    </citation>
    <scope>NUCLEOTIDE SEQUENCE [LARGE SCALE GENOMIC DNA]</scope>
    <source>
        <strain evidence="2">Cailab_2021Rc</strain>
        <tissue evidence="2">Muscle</tissue>
    </source>
</reference>
<name>A0ABD0YTZ8_9HEMI</name>
<dbReference type="Pfam" id="PF02493">
    <property type="entry name" value="MORN"/>
    <property type="match status" value="6"/>
</dbReference>
<evidence type="ECO:0000256" key="1">
    <source>
        <dbReference type="ARBA" id="ARBA00022737"/>
    </source>
</evidence>
<dbReference type="PANTHER" id="PTHR43215">
    <property type="entry name" value="RADIAL SPOKE HEAD 1 HOMOLOG"/>
    <property type="match status" value="1"/>
</dbReference>
<dbReference type="SMART" id="SM00698">
    <property type="entry name" value="MORN"/>
    <property type="match status" value="6"/>
</dbReference>
<gene>
    <name evidence="2" type="ORF">AAG570_006410</name>
</gene>
<dbReference type="Proteomes" id="UP001558652">
    <property type="component" value="Unassembled WGS sequence"/>
</dbReference>
<dbReference type="PANTHER" id="PTHR43215:SF14">
    <property type="entry name" value="RADIAL SPOKE HEAD 1 HOMOLOG"/>
    <property type="match status" value="1"/>
</dbReference>